<keyword evidence="3 5" id="KW-0949">S-adenosyl-L-methionine</keyword>
<keyword evidence="5" id="KW-0698">rRNA processing</keyword>
<dbReference type="InterPro" id="IPR029028">
    <property type="entry name" value="Alpha/beta_knot_MTases"/>
</dbReference>
<proteinExistence type="inferred from homology"/>
<comment type="subunit">
    <text evidence="5">Homodimer.</text>
</comment>
<dbReference type="Pfam" id="PF02590">
    <property type="entry name" value="SPOUT_MTase"/>
    <property type="match status" value="1"/>
</dbReference>
<dbReference type="InterPro" id="IPR029026">
    <property type="entry name" value="tRNA_m1G_MTases_N"/>
</dbReference>
<keyword evidence="5" id="KW-0963">Cytoplasm</keyword>
<gene>
    <name evidence="5 6" type="primary">rlmH</name>
    <name evidence="6" type="ORF">ADCFC_21970</name>
</gene>
<dbReference type="InterPro" id="IPR003742">
    <property type="entry name" value="RlmH-like"/>
</dbReference>
<protein>
    <recommendedName>
        <fullName evidence="5">Ribosomal RNA large subunit methyltransferase H</fullName>
        <ecNumber evidence="5">2.1.1.177</ecNumber>
    </recommendedName>
    <alternativeName>
        <fullName evidence="5">23S rRNA (pseudouridine1915-N3)-methyltransferase</fullName>
    </alternativeName>
    <alternativeName>
        <fullName evidence="5">23S rRNA m3Psi1915 methyltransferase</fullName>
    </alternativeName>
    <alternativeName>
        <fullName evidence="5">rRNA (pseudouridine-N3-)-methyltransferase RlmH</fullName>
    </alternativeName>
</protein>
<dbReference type="EC" id="2.1.1.177" evidence="5"/>
<dbReference type="GO" id="GO:0005737">
    <property type="term" value="C:cytoplasm"/>
    <property type="evidence" value="ECO:0007669"/>
    <property type="project" value="UniProtKB-SubCell"/>
</dbReference>
<evidence type="ECO:0000256" key="5">
    <source>
        <dbReference type="HAMAP-Rule" id="MF_00658"/>
    </source>
</evidence>
<dbReference type="Proteomes" id="UP000501727">
    <property type="component" value="Chromosome"/>
</dbReference>
<comment type="function">
    <text evidence="5">Specifically methylates the pseudouridine at position 1915 (m3Psi1915) in 23S rRNA.</text>
</comment>
<dbReference type="Gene3D" id="3.40.1280.10">
    <property type="match status" value="1"/>
</dbReference>
<dbReference type="KEGG" id="ahat:ADCFC_23190"/>
<evidence type="ECO:0000256" key="4">
    <source>
        <dbReference type="ARBA" id="ARBA00038303"/>
    </source>
</evidence>
<keyword evidence="1 5" id="KW-0489">Methyltransferase</keyword>
<evidence type="ECO:0000256" key="3">
    <source>
        <dbReference type="ARBA" id="ARBA00022691"/>
    </source>
</evidence>
<dbReference type="CDD" id="cd18081">
    <property type="entry name" value="RlmH-like"/>
    <property type="match status" value="1"/>
</dbReference>
<evidence type="ECO:0000313" key="6">
    <source>
        <dbReference type="EMBL" id="BCA89700.1"/>
    </source>
</evidence>
<reference evidence="7" key="1">
    <citation type="journal article" date="2020" name="Microbiol. Resour. Announc.">
        <title>Complete Genome Sequence of Adlercreutzia sp. Strain 8CFCBH1, a Potent Producer of Equol, Isolated from Healthy Japanese Feces.</title>
        <authorList>
            <person name="Ogata Y."/>
            <person name="Sakamoto M."/>
            <person name="Ohkuma M."/>
            <person name="Hattori M."/>
            <person name="Suda W."/>
        </authorList>
    </citation>
    <scope>NUCLEOTIDE SEQUENCE [LARGE SCALE GENOMIC DNA]</scope>
    <source>
        <strain evidence="7">8CFCBH1</strain>
    </source>
</reference>
<dbReference type="PIRSF" id="PIRSF004505">
    <property type="entry name" value="MT_bac"/>
    <property type="match status" value="1"/>
</dbReference>
<dbReference type="NCBIfam" id="NF000985">
    <property type="entry name" value="PRK00103.1-3"/>
    <property type="match status" value="1"/>
</dbReference>
<accession>A0A6F8SQ47</accession>
<reference evidence="7" key="2">
    <citation type="submission" date="2020-03" db="EMBL/GenBank/DDBJ databases">
        <title>Complete Genome Sequence of Adlercreutzia sp. strain 8CFCBH1 Producing Equol, Isolated from Healthy Japanese Feces.</title>
        <authorList>
            <person name="Ogata Y."/>
            <person name="Sakamoto M."/>
            <person name="Ohkuma M."/>
            <person name="Hattori M."/>
            <person name="Suda W."/>
        </authorList>
    </citation>
    <scope>NUCLEOTIDE SEQUENCE [LARGE SCALE GENOMIC DNA]</scope>
    <source>
        <strain evidence="7">8CFCBH1</strain>
    </source>
</reference>
<feature type="binding site" evidence="5">
    <location>
        <position position="106"/>
    </location>
    <ligand>
        <name>S-adenosyl-L-methionine</name>
        <dbReference type="ChEBI" id="CHEBI:59789"/>
    </ligand>
</feature>
<dbReference type="SUPFAM" id="SSF75217">
    <property type="entry name" value="alpha/beta knot"/>
    <property type="match status" value="1"/>
</dbReference>
<name>A0A6F8SQ47_9ACTN</name>
<keyword evidence="7" id="KW-1185">Reference proteome</keyword>
<evidence type="ECO:0000313" key="7">
    <source>
        <dbReference type="Proteomes" id="UP000501727"/>
    </source>
</evidence>
<comment type="similarity">
    <text evidence="4 5">Belongs to the RNA methyltransferase RlmH family.</text>
</comment>
<evidence type="ECO:0000256" key="2">
    <source>
        <dbReference type="ARBA" id="ARBA00022679"/>
    </source>
</evidence>
<dbReference type="GO" id="GO:0070038">
    <property type="term" value="F:rRNA (pseudouridine-N3-)-methyltransferase activity"/>
    <property type="evidence" value="ECO:0007669"/>
    <property type="project" value="UniProtKB-UniRule"/>
</dbReference>
<dbReference type="PANTHER" id="PTHR33603">
    <property type="entry name" value="METHYLTRANSFERASE"/>
    <property type="match status" value="1"/>
</dbReference>
<dbReference type="AlphaFoldDB" id="A0A6F8SQ47"/>
<dbReference type="EMBL" id="AP022829">
    <property type="protein sequence ID" value="BCA89700.1"/>
    <property type="molecule type" value="Genomic_DNA"/>
</dbReference>
<comment type="caution">
    <text evidence="5">Lacks conserved residue(s) required for the propagation of feature annotation.</text>
</comment>
<sequence length="157" mass="17085">MLKITVIAVGKLKEKFWVAACDEYLKRLRPYAKVTVAEIPDVDPARSGGVEAAREREGAGILAAVPEGAHVILMAIEGKQRSSVDFSRHLDDLALRGASELAFVIGGSDGVSDAVRARADETFSFGPVTLPHNLARVVLLEQLYRAFKISRGEPYHK</sequence>
<dbReference type="PANTHER" id="PTHR33603:SF1">
    <property type="entry name" value="RIBOSOMAL RNA LARGE SUBUNIT METHYLTRANSFERASE H"/>
    <property type="match status" value="1"/>
</dbReference>
<comment type="catalytic activity">
    <reaction evidence="5">
        <text>pseudouridine(1915) in 23S rRNA + S-adenosyl-L-methionine = N(3)-methylpseudouridine(1915) in 23S rRNA + S-adenosyl-L-homocysteine + H(+)</text>
        <dbReference type="Rhea" id="RHEA:42752"/>
        <dbReference type="Rhea" id="RHEA-COMP:10221"/>
        <dbReference type="Rhea" id="RHEA-COMP:10222"/>
        <dbReference type="ChEBI" id="CHEBI:15378"/>
        <dbReference type="ChEBI" id="CHEBI:57856"/>
        <dbReference type="ChEBI" id="CHEBI:59789"/>
        <dbReference type="ChEBI" id="CHEBI:65314"/>
        <dbReference type="ChEBI" id="CHEBI:74486"/>
        <dbReference type="EC" id="2.1.1.177"/>
    </reaction>
</comment>
<dbReference type="HAMAP" id="MF_00658">
    <property type="entry name" value="23SrRNA_methyltr_H"/>
    <property type="match status" value="1"/>
</dbReference>
<comment type="subcellular location">
    <subcellularLocation>
        <location evidence="5">Cytoplasm</location>
    </subcellularLocation>
</comment>
<keyword evidence="2 5" id="KW-0808">Transferase</keyword>
<organism evidence="6 7">
    <name type="scientific">Adlercreutzia hattorii</name>
    <dbReference type="NCBI Taxonomy" id="2707299"/>
    <lineage>
        <taxon>Bacteria</taxon>
        <taxon>Bacillati</taxon>
        <taxon>Actinomycetota</taxon>
        <taxon>Coriobacteriia</taxon>
        <taxon>Eggerthellales</taxon>
        <taxon>Eggerthellaceae</taxon>
        <taxon>Adlercreutzia</taxon>
    </lineage>
</organism>
<evidence type="ECO:0000256" key="1">
    <source>
        <dbReference type="ARBA" id="ARBA00022603"/>
    </source>
</evidence>
<dbReference type="NCBIfam" id="TIGR00246">
    <property type="entry name" value="tRNA_RlmH_YbeA"/>
    <property type="match status" value="1"/>
</dbReference>